<evidence type="ECO:0000256" key="1">
    <source>
        <dbReference type="ARBA" id="ARBA00001964"/>
    </source>
</evidence>
<dbReference type="Pfam" id="PF03894">
    <property type="entry name" value="XFP"/>
    <property type="match status" value="1"/>
</dbReference>
<dbReference type="Pfam" id="PF09363">
    <property type="entry name" value="XFP_C"/>
    <property type="match status" value="1"/>
</dbReference>
<dbReference type="Gene3D" id="3.40.50.970">
    <property type="match status" value="2"/>
</dbReference>
<keyword evidence="3" id="KW-0786">Thiamine pyrophosphate</keyword>
<dbReference type="EMBL" id="JYPD01000012">
    <property type="protein sequence ID" value="KXK09761.1"/>
    <property type="molecule type" value="Genomic_DNA"/>
</dbReference>
<comment type="caution">
    <text evidence="7">The sequence shown here is derived from an EMBL/GenBank/DDBJ whole genome shotgun (WGS) entry which is preliminary data.</text>
</comment>
<evidence type="ECO:0000259" key="6">
    <source>
        <dbReference type="Pfam" id="PF09364"/>
    </source>
</evidence>
<name>A0A136KK04_9BACT</name>
<dbReference type="InterPro" id="IPR005593">
    <property type="entry name" value="Xul5P/Fru6P_PKetolase"/>
</dbReference>
<dbReference type="Proteomes" id="UP000070449">
    <property type="component" value="Unassembled WGS sequence"/>
</dbReference>
<evidence type="ECO:0000256" key="4">
    <source>
        <dbReference type="ARBA" id="ARBA00023239"/>
    </source>
</evidence>
<evidence type="ECO:0000256" key="2">
    <source>
        <dbReference type="ARBA" id="ARBA00005623"/>
    </source>
</evidence>
<dbReference type="Gene3D" id="3.40.50.920">
    <property type="match status" value="1"/>
</dbReference>
<dbReference type="EC" id="4.1.2.22" evidence="7"/>
<reference evidence="7 8" key="1">
    <citation type="submission" date="2015-02" db="EMBL/GenBank/DDBJ databases">
        <title>Improved understanding of the partial-nitritation anammox process through 23 genomes representing the majority of the microbial community.</title>
        <authorList>
            <person name="Speth D.R."/>
            <person name="In T Zandt M."/>
            <person name="Guerrero Cruz S."/>
            <person name="Jetten M.S."/>
            <person name="Dutilh B.E."/>
        </authorList>
    </citation>
    <scope>NUCLEOTIDE SEQUENCE [LARGE SCALE GENOMIC DNA]</scope>
    <source>
        <strain evidence="7">OLB21</strain>
    </source>
</reference>
<dbReference type="GO" id="GO:0047905">
    <property type="term" value="F:fructose-6-phosphate phosphoketolase activity"/>
    <property type="evidence" value="ECO:0007669"/>
    <property type="project" value="UniProtKB-EC"/>
</dbReference>
<protein>
    <submittedName>
        <fullName evidence="7">Xylulose-5-phosphate/fructose-6-phosphate phosphoketolase</fullName>
        <ecNumber evidence="7">4.1.2.22</ecNumber>
    </submittedName>
</protein>
<dbReference type="PANTHER" id="PTHR31273">
    <property type="entry name" value="PHOSPHOKETOLASE-RELATED"/>
    <property type="match status" value="1"/>
</dbReference>
<comment type="cofactor">
    <cofactor evidence="1">
        <name>thiamine diphosphate</name>
        <dbReference type="ChEBI" id="CHEBI:58937"/>
    </cofactor>
</comment>
<dbReference type="AlphaFoldDB" id="A0A136KK04"/>
<dbReference type="PATRIC" id="fig|1617427.3.peg.349"/>
<keyword evidence="4 7" id="KW-0456">Lyase</keyword>
<dbReference type="PANTHER" id="PTHR31273:SF0">
    <property type="entry name" value="PHOSPHOKETOLASE-RELATED"/>
    <property type="match status" value="1"/>
</dbReference>
<evidence type="ECO:0000256" key="3">
    <source>
        <dbReference type="ARBA" id="ARBA00023052"/>
    </source>
</evidence>
<dbReference type="InterPro" id="IPR018970">
    <property type="entry name" value="Xul5P/Fru6P_PKetolase_N"/>
</dbReference>
<accession>A0A136KK04</accession>
<dbReference type="InterPro" id="IPR009014">
    <property type="entry name" value="Transketo_C/PFOR_II"/>
</dbReference>
<feature type="domain" description="Xylulose 5-phosphate/Fructose 6-phosphate phosphoketolase N-terminal" evidence="6">
    <location>
        <begin position="8"/>
        <end position="91"/>
    </location>
</feature>
<gene>
    <name evidence="7" type="primary">xfp</name>
    <name evidence="7" type="ORF">UZ20_WS6002000329</name>
</gene>
<evidence type="ECO:0000313" key="8">
    <source>
        <dbReference type="Proteomes" id="UP000070449"/>
    </source>
</evidence>
<dbReference type="STRING" id="1617427.UZ20_WS6002000329"/>
<dbReference type="Pfam" id="PF09364">
    <property type="entry name" value="XFP_N"/>
    <property type="match status" value="1"/>
</dbReference>
<dbReference type="InterPro" id="IPR018969">
    <property type="entry name" value="Xul5P/Fru6P_PKetolase_C"/>
</dbReference>
<comment type="similarity">
    <text evidence="2">Belongs to the XFP family.</text>
</comment>
<feature type="domain" description="Xylulose 5-phosphate/Fructose 6-phosphate phosphoketolase C-terminal" evidence="5">
    <location>
        <begin position="306"/>
        <end position="510"/>
    </location>
</feature>
<dbReference type="InterPro" id="IPR029061">
    <property type="entry name" value="THDP-binding"/>
</dbReference>
<evidence type="ECO:0000259" key="5">
    <source>
        <dbReference type="Pfam" id="PF09363"/>
    </source>
</evidence>
<proteinExistence type="inferred from homology"/>
<sequence length="511" mass="58640">MASHSSKIKKGWNGPKELKGLPIEDSFRSHGIPLEKVKKDETEFSVLKNWLESYELSELLDAEFKPIPEILDILPEKDLRMGMTKHGNGGAIAKELILPDLQIYEYSSFEPAKEYASSMGRLGEYLRDVIKLNPRNFRIMSPDETESNKLHSLFEVTDRGYMWPVPFGSENIGPEGRVMEILSEHTLQGWLQGYTLTGRHGVFISYEAFMMIVASMVDQYSKFLKQSDLISWRSPVPSMNIVLTSNAWRQDHNGFSHQNPGFISSVLNDQCNKVNVHFPADANMLLATMEDCLRTKNMVNVIITGKRELPQYMSIQEARLQIKSGINRWVWAGNHDSDPDVVFVATGDYMTQETLAAIKILKEIAPEMRTRFINISELTCFGIGDNRNLCRISLREFRELFTADREIIYNYHGYPEDIKHLIYNHPDAHRFHIKGYVEKGTTTTPFDMVVQNGTDRYSLAIEAIEYASAVNNEILIKKGTLQKQLEDILEKHRHFIKEHGEDIPEVTEFKL</sequence>
<organism evidence="7 8">
    <name type="scientific">candidate division WS6 bacterium OLB21</name>
    <dbReference type="NCBI Taxonomy" id="1617427"/>
    <lineage>
        <taxon>Bacteria</taxon>
        <taxon>Candidatus Dojkabacteria</taxon>
    </lineage>
</organism>
<dbReference type="SUPFAM" id="SSF52518">
    <property type="entry name" value="Thiamin diphosphate-binding fold (THDP-binding)"/>
    <property type="match status" value="1"/>
</dbReference>
<evidence type="ECO:0000313" key="7">
    <source>
        <dbReference type="EMBL" id="KXK09761.1"/>
    </source>
</evidence>
<dbReference type="GO" id="GO:0005975">
    <property type="term" value="P:carbohydrate metabolic process"/>
    <property type="evidence" value="ECO:0007669"/>
    <property type="project" value="InterPro"/>
</dbReference>